<protein>
    <submittedName>
        <fullName evidence="2">Uncharacterized protein</fullName>
    </submittedName>
</protein>
<feature type="transmembrane region" description="Helical" evidence="1">
    <location>
        <begin position="114"/>
        <end position="134"/>
    </location>
</feature>
<feature type="transmembrane region" description="Helical" evidence="1">
    <location>
        <begin position="146"/>
        <end position="174"/>
    </location>
</feature>
<feature type="transmembrane region" description="Helical" evidence="1">
    <location>
        <begin position="81"/>
        <end position="102"/>
    </location>
</feature>
<keyword evidence="3" id="KW-1185">Reference proteome</keyword>
<evidence type="ECO:0000313" key="2">
    <source>
        <dbReference type="EMBL" id="WAQ96445.1"/>
    </source>
</evidence>
<dbReference type="Proteomes" id="UP001164746">
    <property type="component" value="Chromosome 2"/>
</dbReference>
<dbReference type="EMBL" id="CP111013">
    <property type="protein sequence ID" value="WAQ96445.1"/>
    <property type="molecule type" value="Genomic_DNA"/>
</dbReference>
<keyword evidence="1" id="KW-1133">Transmembrane helix</keyword>
<proteinExistence type="predicted"/>
<evidence type="ECO:0000256" key="1">
    <source>
        <dbReference type="SAM" id="Phobius"/>
    </source>
</evidence>
<name>A0ABY7DJC4_MYAAR</name>
<gene>
    <name evidence="2" type="ORF">MAR_029135</name>
</gene>
<feature type="transmembrane region" description="Helical" evidence="1">
    <location>
        <begin position="7"/>
        <end position="32"/>
    </location>
</feature>
<sequence length="263" mass="29219">MRMICRLLLTGNVFIFLGLCLALAGFCGPAWFRTSYPPGPEPTWTLEEGIWLARFCRHITGECIFTVREPLDEPHWLEFKVLSVASPLSGITDMMITAVTLTKVNKSEMAPKHLLLISISMLFVPVFKVTHVTTKFSHFGKAADCWSFVLASTGAACMFAASAAVGLALAKAAFKLCDQKNKSRESHRRRDEQLRRNEIIARYFHGENRAYGSPFDEDSIVNNELRVSTDTDSAYSVISNGGLNDRNTGHALHLPMSSEITTV</sequence>
<accession>A0ABY7DJC4</accession>
<keyword evidence="1" id="KW-0812">Transmembrane</keyword>
<keyword evidence="1" id="KW-0472">Membrane</keyword>
<organism evidence="2 3">
    <name type="scientific">Mya arenaria</name>
    <name type="common">Soft-shell clam</name>
    <dbReference type="NCBI Taxonomy" id="6604"/>
    <lineage>
        <taxon>Eukaryota</taxon>
        <taxon>Metazoa</taxon>
        <taxon>Spiralia</taxon>
        <taxon>Lophotrochozoa</taxon>
        <taxon>Mollusca</taxon>
        <taxon>Bivalvia</taxon>
        <taxon>Autobranchia</taxon>
        <taxon>Heteroconchia</taxon>
        <taxon>Euheterodonta</taxon>
        <taxon>Imparidentia</taxon>
        <taxon>Neoheterodontei</taxon>
        <taxon>Myida</taxon>
        <taxon>Myoidea</taxon>
        <taxon>Myidae</taxon>
        <taxon>Mya</taxon>
    </lineage>
</organism>
<reference evidence="2" key="1">
    <citation type="submission" date="2022-11" db="EMBL/GenBank/DDBJ databases">
        <title>Centuries of genome instability and evolution in soft-shell clam transmissible cancer (bioRxiv).</title>
        <authorList>
            <person name="Hart S.F.M."/>
            <person name="Yonemitsu M.A."/>
            <person name="Giersch R.M."/>
            <person name="Beal B.F."/>
            <person name="Arriagada G."/>
            <person name="Davis B.W."/>
            <person name="Ostrander E.A."/>
            <person name="Goff S.P."/>
            <person name="Metzger M.J."/>
        </authorList>
    </citation>
    <scope>NUCLEOTIDE SEQUENCE</scope>
    <source>
        <strain evidence="2">MELC-2E11</strain>
        <tissue evidence="2">Siphon/mantle</tissue>
    </source>
</reference>
<evidence type="ECO:0000313" key="3">
    <source>
        <dbReference type="Proteomes" id="UP001164746"/>
    </source>
</evidence>